<dbReference type="InParanoid" id="E9GKG1"/>
<dbReference type="EMBL" id="GL732549">
    <property type="protein sequence ID" value="EFX79987.1"/>
    <property type="molecule type" value="Genomic_DNA"/>
</dbReference>
<accession>E9GKG1</accession>
<dbReference type="KEGG" id="dpx:DAPPUDRAFT_244213"/>
<gene>
    <name evidence="1" type="ORF">DAPPUDRAFT_244213</name>
</gene>
<dbReference type="STRING" id="6669.E9GKG1"/>
<dbReference type="Proteomes" id="UP000000305">
    <property type="component" value="Unassembled WGS sequence"/>
</dbReference>
<organism evidence="1 2">
    <name type="scientific">Daphnia pulex</name>
    <name type="common">Water flea</name>
    <dbReference type="NCBI Taxonomy" id="6669"/>
    <lineage>
        <taxon>Eukaryota</taxon>
        <taxon>Metazoa</taxon>
        <taxon>Ecdysozoa</taxon>
        <taxon>Arthropoda</taxon>
        <taxon>Crustacea</taxon>
        <taxon>Branchiopoda</taxon>
        <taxon>Diplostraca</taxon>
        <taxon>Cladocera</taxon>
        <taxon>Anomopoda</taxon>
        <taxon>Daphniidae</taxon>
        <taxon>Daphnia</taxon>
    </lineage>
</organism>
<dbReference type="OrthoDB" id="1645289at2759"/>
<name>E9GKG1_DAPPU</name>
<keyword evidence="2" id="KW-1185">Reference proteome</keyword>
<dbReference type="HOGENOM" id="CLU_2401872_0_0_1"/>
<proteinExistence type="predicted"/>
<sequence>MSTVAALDLEMVQLDVKTLFLYGDLEKEIYLEQPEGFVVSGHETEEFKQSDADPCLFIRKRENETTKTRLALLNIVQPNQKLQILQDPNKNGI</sequence>
<dbReference type="AlphaFoldDB" id="E9GKG1"/>
<evidence type="ECO:0000313" key="1">
    <source>
        <dbReference type="EMBL" id="EFX79987.1"/>
    </source>
</evidence>
<protein>
    <recommendedName>
        <fullName evidence="3">Reverse transcriptase Ty1/copia-type domain-containing protein</fullName>
    </recommendedName>
</protein>
<evidence type="ECO:0008006" key="3">
    <source>
        <dbReference type="Google" id="ProtNLM"/>
    </source>
</evidence>
<reference evidence="1 2" key="1">
    <citation type="journal article" date="2011" name="Science">
        <title>The ecoresponsive genome of Daphnia pulex.</title>
        <authorList>
            <person name="Colbourne J.K."/>
            <person name="Pfrender M.E."/>
            <person name="Gilbert D."/>
            <person name="Thomas W.K."/>
            <person name="Tucker A."/>
            <person name="Oakley T.H."/>
            <person name="Tokishita S."/>
            <person name="Aerts A."/>
            <person name="Arnold G.J."/>
            <person name="Basu M.K."/>
            <person name="Bauer D.J."/>
            <person name="Caceres C.E."/>
            <person name="Carmel L."/>
            <person name="Casola C."/>
            <person name="Choi J.H."/>
            <person name="Detter J.C."/>
            <person name="Dong Q."/>
            <person name="Dusheyko S."/>
            <person name="Eads B.D."/>
            <person name="Frohlich T."/>
            <person name="Geiler-Samerotte K.A."/>
            <person name="Gerlach D."/>
            <person name="Hatcher P."/>
            <person name="Jogdeo S."/>
            <person name="Krijgsveld J."/>
            <person name="Kriventseva E.V."/>
            <person name="Kultz D."/>
            <person name="Laforsch C."/>
            <person name="Lindquist E."/>
            <person name="Lopez J."/>
            <person name="Manak J.R."/>
            <person name="Muller J."/>
            <person name="Pangilinan J."/>
            <person name="Patwardhan R.P."/>
            <person name="Pitluck S."/>
            <person name="Pritham E.J."/>
            <person name="Rechtsteiner A."/>
            <person name="Rho M."/>
            <person name="Rogozin I.B."/>
            <person name="Sakarya O."/>
            <person name="Salamov A."/>
            <person name="Schaack S."/>
            <person name="Shapiro H."/>
            <person name="Shiga Y."/>
            <person name="Skalitzky C."/>
            <person name="Smith Z."/>
            <person name="Souvorov A."/>
            <person name="Sung W."/>
            <person name="Tang Z."/>
            <person name="Tsuchiya D."/>
            <person name="Tu H."/>
            <person name="Vos H."/>
            <person name="Wang M."/>
            <person name="Wolf Y.I."/>
            <person name="Yamagata H."/>
            <person name="Yamada T."/>
            <person name="Ye Y."/>
            <person name="Shaw J.R."/>
            <person name="Andrews J."/>
            <person name="Crease T.J."/>
            <person name="Tang H."/>
            <person name="Lucas S.M."/>
            <person name="Robertson H.M."/>
            <person name="Bork P."/>
            <person name="Koonin E.V."/>
            <person name="Zdobnov E.M."/>
            <person name="Grigoriev I.V."/>
            <person name="Lynch M."/>
            <person name="Boore J.L."/>
        </authorList>
    </citation>
    <scope>NUCLEOTIDE SEQUENCE [LARGE SCALE GENOMIC DNA]</scope>
</reference>
<evidence type="ECO:0000313" key="2">
    <source>
        <dbReference type="Proteomes" id="UP000000305"/>
    </source>
</evidence>